<name>A0A1C6Z332_HAFAL</name>
<dbReference type="Gene3D" id="2.60.200.60">
    <property type="match status" value="1"/>
</dbReference>
<protein>
    <submittedName>
        <fullName evidence="1">Zn-binding Pro-Ala-Ala-Arg (PAAR) domain-containing protein, incolved in TypeVI secretion</fullName>
    </submittedName>
</protein>
<gene>
    <name evidence="1" type="ORF">BN1044_02914</name>
</gene>
<evidence type="ECO:0000313" key="2">
    <source>
        <dbReference type="Proteomes" id="UP000094844"/>
    </source>
</evidence>
<dbReference type="AlphaFoldDB" id="A0A1C6Z332"/>
<accession>A0A1C6Z332</accession>
<proteinExistence type="predicted"/>
<organism evidence="1 2">
    <name type="scientific">Hafnia alvei</name>
    <dbReference type="NCBI Taxonomy" id="569"/>
    <lineage>
        <taxon>Bacteria</taxon>
        <taxon>Pseudomonadati</taxon>
        <taxon>Pseudomonadota</taxon>
        <taxon>Gammaproteobacteria</taxon>
        <taxon>Enterobacterales</taxon>
        <taxon>Hafniaceae</taxon>
        <taxon>Hafnia</taxon>
    </lineage>
</organism>
<dbReference type="InterPro" id="IPR008727">
    <property type="entry name" value="PAAR_motif"/>
</dbReference>
<evidence type="ECO:0000313" key="1">
    <source>
        <dbReference type="EMBL" id="SCM53421.1"/>
    </source>
</evidence>
<sequence length="84" mass="8591">MKGVIRLGDPLSNGGTVISASGPDFMGKNVMLLGEMVSCSLHGQKTAAQCHPTWMINGKGVVVDGCKAQCGCSINTTLPNAGVE</sequence>
<dbReference type="OrthoDB" id="6860016at2"/>
<dbReference type="EMBL" id="FMIQ01000055">
    <property type="protein sequence ID" value="SCM53421.1"/>
    <property type="molecule type" value="Genomic_DNA"/>
</dbReference>
<dbReference type="CDD" id="cd14744">
    <property type="entry name" value="PAAR_CT_2"/>
    <property type="match status" value="1"/>
</dbReference>
<dbReference type="Pfam" id="PF05488">
    <property type="entry name" value="PAAR_motif"/>
    <property type="match status" value="1"/>
</dbReference>
<reference evidence="1 2" key="1">
    <citation type="submission" date="2016-09" db="EMBL/GenBank/DDBJ databases">
        <authorList>
            <person name="Capua I."/>
            <person name="De Benedictis P."/>
            <person name="Joannis T."/>
            <person name="Lombin L.H."/>
            <person name="Cattoli G."/>
        </authorList>
    </citation>
    <scope>NUCLEOTIDE SEQUENCE [LARGE SCALE GENOMIC DNA]</scope>
    <source>
        <strain evidence="1 2">GB001</strain>
    </source>
</reference>
<dbReference type="Proteomes" id="UP000094844">
    <property type="component" value="Unassembled WGS sequence"/>
</dbReference>
<dbReference type="RefSeq" id="WP_072309318.1">
    <property type="nucleotide sequence ID" value="NZ_FMIQ01000055.1"/>
</dbReference>